<dbReference type="Gene3D" id="3.40.710.10">
    <property type="entry name" value="DD-peptidase/beta-lactamase superfamily"/>
    <property type="match status" value="1"/>
</dbReference>
<name>A0A4R6SBZ0_LABRH</name>
<protein>
    <submittedName>
        <fullName evidence="2">CubicO group peptidase (Beta-lactamase class C family)</fullName>
    </submittedName>
</protein>
<comment type="caution">
    <text evidence="2">The sequence shown here is derived from an EMBL/GenBank/DDBJ whole genome shotgun (WGS) entry which is preliminary data.</text>
</comment>
<dbReference type="Proteomes" id="UP000295444">
    <property type="component" value="Unassembled WGS sequence"/>
</dbReference>
<feature type="domain" description="Beta-lactamase-related" evidence="1">
    <location>
        <begin position="18"/>
        <end position="282"/>
    </location>
</feature>
<dbReference type="InterPro" id="IPR012338">
    <property type="entry name" value="Beta-lactam/transpept-like"/>
</dbReference>
<evidence type="ECO:0000313" key="2">
    <source>
        <dbReference type="EMBL" id="TDP97470.1"/>
    </source>
</evidence>
<dbReference type="PANTHER" id="PTHR46825">
    <property type="entry name" value="D-ALANYL-D-ALANINE-CARBOXYPEPTIDASE/ENDOPEPTIDASE AMPH"/>
    <property type="match status" value="1"/>
</dbReference>
<dbReference type="InterPro" id="IPR050491">
    <property type="entry name" value="AmpC-like"/>
</dbReference>
<gene>
    <name evidence="2" type="ORF">EV186_103434</name>
</gene>
<reference evidence="2 3" key="1">
    <citation type="submission" date="2019-03" db="EMBL/GenBank/DDBJ databases">
        <title>Genomic Encyclopedia of Type Strains, Phase IV (KMG-IV): sequencing the most valuable type-strain genomes for metagenomic binning, comparative biology and taxonomic classification.</title>
        <authorList>
            <person name="Goeker M."/>
        </authorList>
    </citation>
    <scope>NUCLEOTIDE SEQUENCE [LARGE SCALE GENOMIC DNA]</scope>
    <source>
        <strain evidence="2 3">DSM 45361</strain>
    </source>
</reference>
<dbReference type="PANTHER" id="PTHR46825:SF9">
    <property type="entry name" value="BETA-LACTAMASE-RELATED DOMAIN-CONTAINING PROTEIN"/>
    <property type="match status" value="1"/>
</dbReference>
<dbReference type="SUPFAM" id="SSF56601">
    <property type="entry name" value="beta-lactamase/transpeptidase-like"/>
    <property type="match status" value="1"/>
</dbReference>
<keyword evidence="3" id="KW-1185">Reference proteome</keyword>
<dbReference type="Pfam" id="PF00144">
    <property type="entry name" value="Beta-lactamase"/>
    <property type="match status" value="1"/>
</dbReference>
<dbReference type="RefSeq" id="WP_166659230.1">
    <property type="nucleotide sequence ID" value="NZ_SNXZ01000003.1"/>
</dbReference>
<dbReference type="InterPro" id="IPR001466">
    <property type="entry name" value="Beta-lactam-related"/>
</dbReference>
<sequence length="291" mass="31618">MTAALVAVGNVARYQEVGRPPGARYQVASASQQFAAAALMVLGLDLSEPVRTWLPDARPNITLRSLLTHTAGVPDWGTAPGFDPAEPMPVADRAALIASAPRWFTPGWHYSGPGYLVLGHVITLEAGVPYADFLKDKVFEPLLMHDTTVGTVPDDTLTARGRKERRYVEGWDLTQLTGCADVWSTPTDMCIYMHAVHTGEFLPMSDPLVPVRGADDGALHAEEYGYGFFHGTINDRKAIYHTGTAPGFRSACVWLPDHKAAIAVLANEETYNVAGAVARMLRHARSLSHWA</sequence>
<accession>A0A4R6SBZ0</accession>
<evidence type="ECO:0000259" key="1">
    <source>
        <dbReference type="Pfam" id="PF00144"/>
    </source>
</evidence>
<organism evidence="2 3">
    <name type="scientific">Labedaea rhizosphaerae</name>
    <dbReference type="NCBI Taxonomy" id="598644"/>
    <lineage>
        <taxon>Bacteria</taxon>
        <taxon>Bacillati</taxon>
        <taxon>Actinomycetota</taxon>
        <taxon>Actinomycetes</taxon>
        <taxon>Pseudonocardiales</taxon>
        <taxon>Pseudonocardiaceae</taxon>
        <taxon>Labedaea</taxon>
    </lineage>
</organism>
<dbReference type="AlphaFoldDB" id="A0A4R6SBZ0"/>
<evidence type="ECO:0000313" key="3">
    <source>
        <dbReference type="Proteomes" id="UP000295444"/>
    </source>
</evidence>
<proteinExistence type="predicted"/>
<dbReference type="EMBL" id="SNXZ01000003">
    <property type="protein sequence ID" value="TDP97470.1"/>
    <property type="molecule type" value="Genomic_DNA"/>
</dbReference>